<dbReference type="STRING" id="1121298.SAMN05444401_2884"/>
<dbReference type="CDD" id="cd02440">
    <property type="entry name" value="AdoMet_MTases"/>
    <property type="match status" value="1"/>
</dbReference>
<dbReference type="PANTHER" id="PTHR43861">
    <property type="entry name" value="TRANS-ACONITATE 2-METHYLTRANSFERASE-RELATED"/>
    <property type="match status" value="1"/>
</dbReference>
<dbReference type="Gene3D" id="3.40.50.150">
    <property type="entry name" value="Vaccinia Virus protein VP39"/>
    <property type="match status" value="1"/>
</dbReference>
<dbReference type="GO" id="GO:0032259">
    <property type="term" value="P:methylation"/>
    <property type="evidence" value="ECO:0007669"/>
    <property type="project" value="UniProtKB-KW"/>
</dbReference>
<evidence type="ECO:0000256" key="1">
    <source>
        <dbReference type="ARBA" id="ARBA00022679"/>
    </source>
</evidence>
<dbReference type="InterPro" id="IPR041698">
    <property type="entry name" value="Methyltransf_25"/>
</dbReference>
<reference evidence="3 4" key="1">
    <citation type="submission" date="2016-11" db="EMBL/GenBank/DDBJ databases">
        <authorList>
            <person name="Jaros S."/>
            <person name="Januszkiewicz K."/>
            <person name="Wedrychowicz H."/>
        </authorList>
    </citation>
    <scope>NUCLEOTIDE SEQUENCE [LARGE SCALE GENOMIC DNA]</scope>
    <source>
        <strain evidence="3 4">DSM 21864</strain>
    </source>
</reference>
<keyword evidence="4" id="KW-1185">Reference proteome</keyword>
<dbReference type="Proteomes" id="UP000184080">
    <property type="component" value="Unassembled WGS sequence"/>
</dbReference>
<dbReference type="Pfam" id="PF13649">
    <property type="entry name" value="Methyltransf_25"/>
    <property type="match status" value="1"/>
</dbReference>
<proteinExistence type="predicted"/>
<dbReference type="EMBL" id="FQZO01000004">
    <property type="protein sequence ID" value="SHJ35457.1"/>
    <property type="molecule type" value="Genomic_DNA"/>
</dbReference>
<dbReference type="OrthoDB" id="9810615at2"/>
<dbReference type="PANTHER" id="PTHR43861:SF6">
    <property type="entry name" value="METHYLTRANSFERASE TYPE 11"/>
    <property type="match status" value="1"/>
</dbReference>
<dbReference type="AlphaFoldDB" id="A0A1M6IM29"/>
<accession>A0A1M6IM29</accession>
<evidence type="ECO:0000313" key="4">
    <source>
        <dbReference type="Proteomes" id="UP000184080"/>
    </source>
</evidence>
<organism evidence="3 4">
    <name type="scientific">Clostridium amylolyticum</name>
    <dbReference type="NCBI Taxonomy" id="1121298"/>
    <lineage>
        <taxon>Bacteria</taxon>
        <taxon>Bacillati</taxon>
        <taxon>Bacillota</taxon>
        <taxon>Clostridia</taxon>
        <taxon>Eubacteriales</taxon>
        <taxon>Clostridiaceae</taxon>
        <taxon>Clostridium</taxon>
    </lineage>
</organism>
<keyword evidence="1 3" id="KW-0808">Transferase</keyword>
<dbReference type="GO" id="GO:0008168">
    <property type="term" value="F:methyltransferase activity"/>
    <property type="evidence" value="ECO:0007669"/>
    <property type="project" value="UniProtKB-KW"/>
</dbReference>
<dbReference type="SUPFAM" id="SSF53335">
    <property type="entry name" value="S-adenosyl-L-methionine-dependent methyltransferases"/>
    <property type="match status" value="1"/>
</dbReference>
<evidence type="ECO:0000313" key="3">
    <source>
        <dbReference type="EMBL" id="SHJ35457.1"/>
    </source>
</evidence>
<dbReference type="RefSeq" id="WP_073008028.1">
    <property type="nucleotide sequence ID" value="NZ_FQZO01000004.1"/>
</dbReference>
<name>A0A1M6IM29_9CLOT</name>
<protein>
    <submittedName>
        <fullName evidence="3">Methyltransferase domain-containing protein</fullName>
    </submittedName>
</protein>
<keyword evidence="3" id="KW-0489">Methyltransferase</keyword>
<feature type="domain" description="Methyltransferase" evidence="2">
    <location>
        <begin position="45"/>
        <end position="142"/>
    </location>
</feature>
<sequence>MDVVREYYDREAEREWNRLSNPYSRVEFESTNYLIKKYFPSEGKILDIGSGPGRYSLELLKNGYEVSLLDISINELNIAKDKITEAGLKAQGYYCKSATDLGDFQDSYFDGVLLMGPLYHIHHENLRLKVLEDVYRMLKEGGTALISYINSWGCLRAAVEEFPEVFEDENHFSRYLKGDLKFSAEESFTETYFTTPEHALEEVKKAGFNIISYAAAEGFLSGLRTQIANLAMENSKAYENFLKASSQNCELAQYRDSSEHLHIVVKK</sequence>
<evidence type="ECO:0000259" key="2">
    <source>
        <dbReference type="Pfam" id="PF13649"/>
    </source>
</evidence>
<dbReference type="InterPro" id="IPR029063">
    <property type="entry name" value="SAM-dependent_MTases_sf"/>
</dbReference>
<gene>
    <name evidence="3" type="ORF">SAMN05444401_2884</name>
</gene>